<dbReference type="InterPro" id="IPR003599">
    <property type="entry name" value="Ig_sub"/>
</dbReference>
<sequence>MTRRDAMRDRMWVCAHPGSRGGRLPGCFGGHRYRAWKLHPVGARGHRQEAPQCFGDLLPQHFRHIRKCWGEELGRRPESCREDSRHFRHAGARPEEECREHLGLIRGLYKRGRLPSFEARVGWKKDEAREESGGSPKNFLCFWSTDSSCQIFLTQSPSAQSVSLGQRVSINCNAASHVSYEVNWYLQKPGQTPQLLIWEGTNRQSGIPERFSGQYSGTSFTLTISSFQPEDAGHYYCQQDYSSPFTQ</sequence>
<dbReference type="InterPro" id="IPR003598">
    <property type="entry name" value="Ig_sub2"/>
</dbReference>
<comment type="caution">
    <text evidence="2">The sequence shown here is derived from an EMBL/GenBank/DDBJ whole genome shotgun (WGS) entry which is preliminary data.</text>
</comment>
<dbReference type="Proteomes" id="UP000886611">
    <property type="component" value="Unassembled WGS sequence"/>
</dbReference>
<evidence type="ECO:0000259" key="1">
    <source>
        <dbReference type="PROSITE" id="PS50835"/>
    </source>
</evidence>
<feature type="non-terminal residue" evidence="2">
    <location>
        <position position="247"/>
    </location>
</feature>
<accession>A0A8X7XAQ0</accession>
<evidence type="ECO:0000313" key="2">
    <source>
        <dbReference type="EMBL" id="KAG2465605.1"/>
    </source>
</evidence>
<dbReference type="SMART" id="SM00409">
    <property type="entry name" value="IG"/>
    <property type="match status" value="1"/>
</dbReference>
<dbReference type="InterPro" id="IPR007110">
    <property type="entry name" value="Ig-like_dom"/>
</dbReference>
<keyword evidence="3" id="KW-1185">Reference proteome</keyword>
<feature type="domain" description="Ig-like" evidence="1">
    <location>
        <begin position="136"/>
        <end position="247"/>
    </location>
</feature>
<name>A0A8X7XAQ0_POLSE</name>
<dbReference type="PROSITE" id="PS50835">
    <property type="entry name" value="IG_LIKE"/>
    <property type="match status" value="1"/>
</dbReference>
<dbReference type="EMBL" id="JAATIS010001721">
    <property type="protein sequence ID" value="KAG2465605.1"/>
    <property type="molecule type" value="Genomic_DNA"/>
</dbReference>
<dbReference type="PANTHER" id="PTHR23267">
    <property type="entry name" value="IMMUNOGLOBULIN LIGHT CHAIN"/>
    <property type="match status" value="1"/>
</dbReference>
<gene>
    <name evidence="2" type="primary">Igkv1d39_2</name>
    <name evidence="2" type="ORF">GTO96_0017050</name>
</gene>
<dbReference type="InterPro" id="IPR013783">
    <property type="entry name" value="Ig-like_fold"/>
</dbReference>
<organism evidence="2 3">
    <name type="scientific">Polypterus senegalus</name>
    <name type="common">Senegal bichir</name>
    <dbReference type="NCBI Taxonomy" id="55291"/>
    <lineage>
        <taxon>Eukaryota</taxon>
        <taxon>Metazoa</taxon>
        <taxon>Chordata</taxon>
        <taxon>Craniata</taxon>
        <taxon>Vertebrata</taxon>
        <taxon>Euteleostomi</taxon>
        <taxon>Actinopterygii</taxon>
        <taxon>Polypteriformes</taxon>
        <taxon>Polypteridae</taxon>
        <taxon>Polypterus</taxon>
    </lineage>
</organism>
<reference evidence="2 3" key="1">
    <citation type="journal article" date="2021" name="Cell">
        <title>Tracing the genetic footprints of vertebrate landing in non-teleost ray-finned fishes.</title>
        <authorList>
            <person name="Bi X."/>
            <person name="Wang K."/>
            <person name="Yang L."/>
            <person name="Pan H."/>
            <person name="Jiang H."/>
            <person name="Wei Q."/>
            <person name="Fang M."/>
            <person name="Yu H."/>
            <person name="Zhu C."/>
            <person name="Cai Y."/>
            <person name="He Y."/>
            <person name="Gan X."/>
            <person name="Zeng H."/>
            <person name="Yu D."/>
            <person name="Zhu Y."/>
            <person name="Jiang H."/>
            <person name="Qiu Q."/>
            <person name="Yang H."/>
            <person name="Zhang Y.E."/>
            <person name="Wang W."/>
            <person name="Zhu M."/>
            <person name="He S."/>
            <person name="Zhang G."/>
        </authorList>
    </citation>
    <scope>NUCLEOTIDE SEQUENCE [LARGE SCALE GENOMIC DNA]</scope>
    <source>
        <strain evidence="2">Bchr_013</strain>
    </source>
</reference>
<dbReference type="Pfam" id="PF07686">
    <property type="entry name" value="V-set"/>
    <property type="match status" value="1"/>
</dbReference>
<dbReference type="FunFam" id="2.60.40.10:FF:001230">
    <property type="entry name" value="Immunoglobulin kappa variable 8-16"/>
    <property type="match status" value="1"/>
</dbReference>
<dbReference type="SMART" id="SM00408">
    <property type="entry name" value="IGc2"/>
    <property type="match status" value="1"/>
</dbReference>
<proteinExistence type="predicted"/>
<feature type="non-terminal residue" evidence="2">
    <location>
        <position position="1"/>
    </location>
</feature>
<dbReference type="SMART" id="SM00406">
    <property type="entry name" value="IGv"/>
    <property type="match status" value="1"/>
</dbReference>
<protein>
    <submittedName>
        <fullName evidence="2">KVD39 protein</fullName>
    </submittedName>
</protein>
<dbReference type="InterPro" id="IPR013106">
    <property type="entry name" value="Ig_V-set"/>
</dbReference>
<dbReference type="AlphaFoldDB" id="A0A8X7XAQ0"/>
<dbReference type="SUPFAM" id="SSF48726">
    <property type="entry name" value="Immunoglobulin"/>
    <property type="match status" value="1"/>
</dbReference>
<dbReference type="Gene3D" id="2.60.40.10">
    <property type="entry name" value="Immunoglobulins"/>
    <property type="match status" value="1"/>
</dbReference>
<dbReference type="InterPro" id="IPR050150">
    <property type="entry name" value="IgV_Light_Chain"/>
</dbReference>
<dbReference type="InterPro" id="IPR036179">
    <property type="entry name" value="Ig-like_dom_sf"/>
</dbReference>
<evidence type="ECO:0000313" key="3">
    <source>
        <dbReference type="Proteomes" id="UP000886611"/>
    </source>
</evidence>